<sequence length="255" mass="28068">MHSYKFANSVGMKPRFLFVRGRDASGSMQAAPLVAGLSPGLTGVSGYTEKDAPTAKRQKTVATTFQRVKCEGEVQSTLYKDKEKAEVLEDPRARRAAVVAAVRCTLTLKAVLLRGENLADRNAELEHRLEEMQAHQKELVQEAVHHELAEHVANVTGGLEERVKILTEEKLPVEGDFEGTHGRIKVLALRNRRVATLSPPLLILRQTQDLPELSHLGFFARQGPVPLENKMDITPEEAQLAEDKAASVAAVQPEV</sequence>
<organism evidence="2 3">
    <name type="scientific">Kingdonia uniflora</name>
    <dbReference type="NCBI Taxonomy" id="39325"/>
    <lineage>
        <taxon>Eukaryota</taxon>
        <taxon>Viridiplantae</taxon>
        <taxon>Streptophyta</taxon>
        <taxon>Embryophyta</taxon>
        <taxon>Tracheophyta</taxon>
        <taxon>Spermatophyta</taxon>
        <taxon>Magnoliopsida</taxon>
        <taxon>Ranunculales</taxon>
        <taxon>Circaeasteraceae</taxon>
        <taxon>Kingdonia</taxon>
    </lineage>
</organism>
<name>A0A7J7ML85_9MAGN</name>
<dbReference type="AlphaFoldDB" id="A0A7J7ML85"/>
<gene>
    <name evidence="2" type="ORF">GIB67_007122</name>
</gene>
<keyword evidence="1" id="KW-0175">Coiled coil</keyword>
<evidence type="ECO:0000256" key="1">
    <source>
        <dbReference type="SAM" id="Coils"/>
    </source>
</evidence>
<evidence type="ECO:0000313" key="2">
    <source>
        <dbReference type="EMBL" id="KAF6155685.1"/>
    </source>
</evidence>
<feature type="coiled-coil region" evidence="1">
    <location>
        <begin position="115"/>
        <end position="142"/>
    </location>
</feature>
<evidence type="ECO:0000313" key="3">
    <source>
        <dbReference type="Proteomes" id="UP000541444"/>
    </source>
</evidence>
<accession>A0A7J7ML85</accession>
<proteinExistence type="predicted"/>
<keyword evidence="3" id="KW-1185">Reference proteome</keyword>
<dbReference type="Proteomes" id="UP000541444">
    <property type="component" value="Unassembled WGS sequence"/>
</dbReference>
<protein>
    <submittedName>
        <fullName evidence="2">Uncharacterized protein</fullName>
    </submittedName>
</protein>
<comment type="caution">
    <text evidence="2">The sequence shown here is derived from an EMBL/GenBank/DDBJ whole genome shotgun (WGS) entry which is preliminary data.</text>
</comment>
<reference evidence="2 3" key="1">
    <citation type="journal article" date="2020" name="IScience">
        <title>Genome Sequencing of the Endangered Kingdonia uniflora (Circaeasteraceae, Ranunculales) Reveals Potential Mechanisms of Evolutionary Specialization.</title>
        <authorList>
            <person name="Sun Y."/>
            <person name="Deng T."/>
            <person name="Zhang A."/>
            <person name="Moore M.J."/>
            <person name="Landis J.B."/>
            <person name="Lin N."/>
            <person name="Zhang H."/>
            <person name="Zhang X."/>
            <person name="Huang J."/>
            <person name="Zhang X."/>
            <person name="Sun H."/>
            <person name="Wang H."/>
        </authorList>
    </citation>
    <scope>NUCLEOTIDE SEQUENCE [LARGE SCALE GENOMIC DNA]</scope>
    <source>
        <strain evidence="2">TB1705</strain>
        <tissue evidence="2">Leaf</tissue>
    </source>
</reference>
<dbReference type="EMBL" id="JACGCM010001406">
    <property type="protein sequence ID" value="KAF6155685.1"/>
    <property type="molecule type" value="Genomic_DNA"/>
</dbReference>